<name>A0A7W8EK79_9ACTN</name>
<dbReference type="InterPro" id="IPR027417">
    <property type="entry name" value="P-loop_NTPase"/>
</dbReference>
<protein>
    <submittedName>
        <fullName evidence="2">Uncharacterized protein</fullName>
    </submittedName>
</protein>
<dbReference type="Proteomes" id="UP000568380">
    <property type="component" value="Unassembled WGS sequence"/>
</dbReference>
<feature type="compositionally biased region" description="Polar residues" evidence="1">
    <location>
        <begin position="431"/>
        <end position="454"/>
    </location>
</feature>
<dbReference type="EMBL" id="JACHIN010000013">
    <property type="protein sequence ID" value="MBB5082331.1"/>
    <property type="molecule type" value="Genomic_DNA"/>
</dbReference>
<accession>A0A7W8EK79</accession>
<dbReference type="SUPFAM" id="SSF52540">
    <property type="entry name" value="P-loop containing nucleoside triphosphate hydrolases"/>
    <property type="match status" value="1"/>
</dbReference>
<keyword evidence="3" id="KW-1185">Reference proteome</keyword>
<gene>
    <name evidence="2" type="ORF">HNR40_007826</name>
</gene>
<evidence type="ECO:0000313" key="3">
    <source>
        <dbReference type="Proteomes" id="UP000568380"/>
    </source>
</evidence>
<dbReference type="AlphaFoldDB" id="A0A7W8EK79"/>
<proteinExistence type="predicted"/>
<comment type="caution">
    <text evidence="2">The sequence shown here is derived from an EMBL/GenBank/DDBJ whole genome shotgun (WGS) entry which is preliminary data.</text>
</comment>
<feature type="region of interest" description="Disordered" evidence="1">
    <location>
        <begin position="1"/>
        <end position="68"/>
    </location>
</feature>
<evidence type="ECO:0000313" key="2">
    <source>
        <dbReference type="EMBL" id="MBB5082331.1"/>
    </source>
</evidence>
<feature type="region of interest" description="Disordered" evidence="1">
    <location>
        <begin position="417"/>
        <end position="460"/>
    </location>
</feature>
<feature type="compositionally biased region" description="Basic and acidic residues" evidence="1">
    <location>
        <begin position="1"/>
        <end position="10"/>
    </location>
</feature>
<feature type="compositionally biased region" description="Basic and acidic residues" evidence="1">
    <location>
        <begin position="19"/>
        <end position="40"/>
    </location>
</feature>
<reference evidence="2 3" key="1">
    <citation type="submission" date="2020-08" db="EMBL/GenBank/DDBJ databases">
        <title>Genomic Encyclopedia of Type Strains, Phase IV (KMG-IV): sequencing the most valuable type-strain genomes for metagenomic binning, comparative biology and taxonomic classification.</title>
        <authorList>
            <person name="Goeker M."/>
        </authorList>
    </citation>
    <scope>NUCLEOTIDE SEQUENCE [LARGE SCALE GENOMIC DNA]</scope>
    <source>
        <strain evidence="2 3">DSM 45385</strain>
    </source>
</reference>
<feature type="region of interest" description="Disordered" evidence="1">
    <location>
        <begin position="209"/>
        <end position="238"/>
    </location>
</feature>
<evidence type="ECO:0000256" key="1">
    <source>
        <dbReference type="SAM" id="MobiDB-lite"/>
    </source>
</evidence>
<organism evidence="2 3">
    <name type="scientific">Nonomuraea endophytica</name>
    <dbReference type="NCBI Taxonomy" id="714136"/>
    <lineage>
        <taxon>Bacteria</taxon>
        <taxon>Bacillati</taxon>
        <taxon>Actinomycetota</taxon>
        <taxon>Actinomycetes</taxon>
        <taxon>Streptosporangiales</taxon>
        <taxon>Streptosporangiaceae</taxon>
        <taxon>Nonomuraea</taxon>
    </lineage>
</organism>
<sequence>MVITGDEWRRRATAAADHSGGHEHERDPGDNDERGRHEPDQILTTSDDPYAPRRQAARVPTSPGEGGRMDTIRLAVLHAPGGDAFADTLTERLAGLPVEIVQDVAQADAVAVVLTGDLQVTDPAVSRDLPVVWLRVHPVDVPPGCRCYDFTGPEQWEELIGHLRWIGSPAYLIDRYEQRLRTLDERYPDTERRARKRIEQERQLLKSRINSQKVRQADRGRPATHAPPVTGRAPAAGSHAGGLRFYGQPLPLDEPLDRLEETQTLIDLLAFGHGAIALIGPDGNGKTAMISRLFHRLPEVRHVLPIDGFVYLPARGPYPINTVTVLSAIAVLGLDAHRGVAADLTTLTAGHPRVLELMVTLLHGEPDLTLTGLVLQLKREGLTWTALVPPLLRRVPAALDRTEQRVLQALAVLGRPRSPPPWTRCSPPTSPASSTHRPSTTWYGAASSARTGTDTPFPANPTRPACWMAWTSASPPTAPASPVP</sequence>